<feature type="region of interest" description="Disordered" evidence="1">
    <location>
        <begin position="292"/>
        <end position="352"/>
    </location>
</feature>
<evidence type="ECO:0000259" key="2">
    <source>
        <dbReference type="Pfam" id="PF12802"/>
    </source>
</evidence>
<dbReference type="InterPro" id="IPR036388">
    <property type="entry name" value="WH-like_DNA-bd_sf"/>
</dbReference>
<dbReference type="Gene3D" id="1.10.10.10">
    <property type="entry name" value="Winged helix-like DNA-binding domain superfamily/Winged helix DNA-binding domain"/>
    <property type="match status" value="1"/>
</dbReference>
<dbReference type="InterPro" id="IPR036390">
    <property type="entry name" value="WH_DNA-bd_sf"/>
</dbReference>
<proteinExistence type="predicted"/>
<feature type="region of interest" description="Disordered" evidence="1">
    <location>
        <begin position="49"/>
        <end position="81"/>
    </location>
</feature>
<dbReference type="Proteomes" id="UP000646749">
    <property type="component" value="Unassembled WGS sequence"/>
</dbReference>
<dbReference type="PANTHER" id="PTHR10948:SF23">
    <property type="entry name" value="TRANSPOSASE INSI FOR INSERTION SEQUENCE ELEMENT IS30A-RELATED"/>
    <property type="match status" value="1"/>
</dbReference>
<feature type="compositionally biased region" description="Basic and acidic residues" evidence="1">
    <location>
        <begin position="303"/>
        <end position="316"/>
    </location>
</feature>
<dbReference type="PANTHER" id="PTHR10948">
    <property type="entry name" value="TRANSPOSASE"/>
    <property type="match status" value="1"/>
</dbReference>
<accession>A0ABQ4E9N2</accession>
<comment type="caution">
    <text evidence="4">The sequence shown here is derived from an EMBL/GenBank/DDBJ whole genome shotgun (WGS) entry which is preliminary data.</text>
</comment>
<sequence>MPGGRLTHEDRSRIATWLADGLGYAEIGRRLGRPTSTISREVARNGASGAYLADHAQQSAGHRARRRRPRPSETTSDEQSTEMVRDFVDEFATLLAATGLPRMTARVFVCLLTADASGLTAAELVRRLQVSPASVSKSIGYLEAMELVLRRPDPGGRRQRYVIDDDVWLRAWQADTGAHSEIAGAAQRGITIFGADTTAGARLCRMGQFFARLSEQMSGSTLAEPVLYDALTVLAALVHAGRPLTLDTLATALDWPRSRLTSALDAIQLQPAIADPLALRTIGPDTYTITIRPDRLSPAQSRAVDDESRDPPLAERRHGRRRHQEQTDQASAVRTRDATQCSTSATAGRVGR</sequence>
<feature type="domain" description="HTH marR-type" evidence="2">
    <location>
        <begin position="99"/>
        <end position="159"/>
    </location>
</feature>
<dbReference type="InterPro" id="IPR011991">
    <property type="entry name" value="ArsR-like_HTH"/>
</dbReference>
<gene>
    <name evidence="4" type="ORF">Pen02_63760</name>
</gene>
<dbReference type="InterPro" id="IPR025246">
    <property type="entry name" value="IS30-like_HTH"/>
</dbReference>
<feature type="domain" description="Transposase IS30-like HTH" evidence="3">
    <location>
        <begin position="5"/>
        <end position="45"/>
    </location>
</feature>
<dbReference type="SUPFAM" id="SSF46785">
    <property type="entry name" value="Winged helix' DNA-binding domain"/>
    <property type="match status" value="1"/>
</dbReference>
<dbReference type="Pfam" id="PF12802">
    <property type="entry name" value="MarR_2"/>
    <property type="match status" value="1"/>
</dbReference>
<organism evidence="4 5">
    <name type="scientific">Plantactinospora endophytica</name>
    <dbReference type="NCBI Taxonomy" id="673535"/>
    <lineage>
        <taxon>Bacteria</taxon>
        <taxon>Bacillati</taxon>
        <taxon>Actinomycetota</taxon>
        <taxon>Actinomycetes</taxon>
        <taxon>Micromonosporales</taxon>
        <taxon>Micromonosporaceae</taxon>
        <taxon>Plantactinospora</taxon>
    </lineage>
</organism>
<dbReference type="InterPro" id="IPR000835">
    <property type="entry name" value="HTH_MarR-typ"/>
</dbReference>
<dbReference type="CDD" id="cd00090">
    <property type="entry name" value="HTH_ARSR"/>
    <property type="match status" value="1"/>
</dbReference>
<feature type="compositionally biased region" description="Polar residues" evidence="1">
    <location>
        <begin position="327"/>
        <end position="346"/>
    </location>
</feature>
<evidence type="ECO:0000259" key="3">
    <source>
        <dbReference type="Pfam" id="PF13936"/>
    </source>
</evidence>
<name>A0ABQ4E9N2_9ACTN</name>
<keyword evidence="5" id="KW-1185">Reference proteome</keyword>
<reference evidence="4 5" key="1">
    <citation type="submission" date="2021-01" db="EMBL/GenBank/DDBJ databases">
        <title>Whole genome shotgun sequence of Plantactinospora endophytica NBRC 110450.</title>
        <authorList>
            <person name="Komaki H."/>
            <person name="Tamura T."/>
        </authorList>
    </citation>
    <scope>NUCLEOTIDE SEQUENCE [LARGE SCALE GENOMIC DNA]</scope>
    <source>
        <strain evidence="4 5">NBRC 110450</strain>
    </source>
</reference>
<evidence type="ECO:0008006" key="6">
    <source>
        <dbReference type="Google" id="ProtNLM"/>
    </source>
</evidence>
<evidence type="ECO:0000313" key="4">
    <source>
        <dbReference type="EMBL" id="GIG91440.1"/>
    </source>
</evidence>
<evidence type="ECO:0000256" key="1">
    <source>
        <dbReference type="SAM" id="MobiDB-lite"/>
    </source>
</evidence>
<dbReference type="Pfam" id="PF13936">
    <property type="entry name" value="HTH_38"/>
    <property type="match status" value="1"/>
</dbReference>
<evidence type="ECO:0000313" key="5">
    <source>
        <dbReference type="Proteomes" id="UP000646749"/>
    </source>
</evidence>
<protein>
    <recommendedName>
        <fullName evidence="6">MarR family transcriptional regulator</fullName>
    </recommendedName>
</protein>
<dbReference type="InterPro" id="IPR051917">
    <property type="entry name" value="Transposase-Integrase"/>
</dbReference>
<dbReference type="EMBL" id="BONW01000038">
    <property type="protein sequence ID" value="GIG91440.1"/>
    <property type="molecule type" value="Genomic_DNA"/>
</dbReference>